<evidence type="ECO:0000256" key="7">
    <source>
        <dbReference type="ARBA" id="ARBA00023237"/>
    </source>
</evidence>
<keyword evidence="4 8" id="KW-0812">Transmembrane</keyword>
<dbReference type="GO" id="GO:0015344">
    <property type="term" value="F:siderophore uptake transmembrane transporter activity"/>
    <property type="evidence" value="ECO:0007669"/>
    <property type="project" value="TreeGrafter"/>
</dbReference>
<evidence type="ECO:0000259" key="10">
    <source>
        <dbReference type="Pfam" id="PF00593"/>
    </source>
</evidence>
<keyword evidence="2 8" id="KW-0813">Transport</keyword>
<evidence type="ECO:0000313" key="12">
    <source>
        <dbReference type="EMBL" id="QOQ87666.1"/>
    </source>
</evidence>
<feature type="domain" description="TonB-dependent receptor-like beta-barrel" evidence="10">
    <location>
        <begin position="354"/>
        <end position="853"/>
    </location>
</feature>
<evidence type="ECO:0000256" key="1">
    <source>
        <dbReference type="ARBA" id="ARBA00004571"/>
    </source>
</evidence>
<evidence type="ECO:0000256" key="2">
    <source>
        <dbReference type="ARBA" id="ARBA00022448"/>
    </source>
</evidence>
<dbReference type="GO" id="GO:0009279">
    <property type="term" value="C:cell outer membrane"/>
    <property type="evidence" value="ECO:0007669"/>
    <property type="project" value="UniProtKB-SubCell"/>
</dbReference>
<gene>
    <name evidence="12" type="ORF">IMC76_02305</name>
</gene>
<dbReference type="Proteomes" id="UP000594749">
    <property type="component" value="Chromosome"/>
</dbReference>
<dbReference type="EMBL" id="CP063078">
    <property type="protein sequence ID" value="QOQ87666.1"/>
    <property type="molecule type" value="Genomic_DNA"/>
</dbReference>
<dbReference type="AlphaFoldDB" id="A0A7M1LIH3"/>
<dbReference type="PROSITE" id="PS52016">
    <property type="entry name" value="TONB_DEPENDENT_REC_3"/>
    <property type="match status" value="1"/>
</dbReference>
<dbReference type="InterPro" id="IPR012910">
    <property type="entry name" value="Plug_dom"/>
</dbReference>
<dbReference type="Pfam" id="PF00593">
    <property type="entry name" value="TonB_dep_Rec_b-barrel"/>
    <property type="match status" value="1"/>
</dbReference>
<feature type="domain" description="TonB-dependent receptor plug" evidence="11">
    <location>
        <begin position="47"/>
        <end position="151"/>
    </location>
</feature>
<comment type="similarity">
    <text evidence="8 9">Belongs to the TonB-dependent receptor family.</text>
</comment>
<evidence type="ECO:0000256" key="8">
    <source>
        <dbReference type="PROSITE-ProRule" id="PRU01360"/>
    </source>
</evidence>
<dbReference type="SUPFAM" id="SSF56935">
    <property type="entry name" value="Porins"/>
    <property type="match status" value="1"/>
</dbReference>
<dbReference type="PANTHER" id="PTHR30069:SF50">
    <property type="entry name" value="TONB-DEPENDENT RECEPTOR HI_1217-RELATED"/>
    <property type="match status" value="1"/>
</dbReference>
<dbReference type="Pfam" id="PF07715">
    <property type="entry name" value="Plug"/>
    <property type="match status" value="1"/>
</dbReference>
<evidence type="ECO:0000256" key="9">
    <source>
        <dbReference type="RuleBase" id="RU003357"/>
    </source>
</evidence>
<evidence type="ECO:0000259" key="11">
    <source>
        <dbReference type="Pfam" id="PF07715"/>
    </source>
</evidence>
<dbReference type="PANTHER" id="PTHR30069">
    <property type="entry name" value="TONB-DEPENDENT OUTER MEMBRANE RECEPTOR"/>
    <property type="match status" value="1"/>
</dbReference>
<keyword evidence="6 8" id="KW-0472">Membrane</keyword>
<evidence type="ECO:0000256" key="6">
    <source>
        <dbReference type="ARBA" id="ARBA00023136"/>
    </source>
</evidence>
<dbReference type="InterPro" id="IPR037066">
    <property type="entry name" value="Plug_dom_sf"/>
</dbReference>
<dbReference type="OrthoDB" id="6046653at2"/>
<sequence>MKPIIKLSLVAVCFGCLSAETIVLDTIDVEDKELKAEKKVYQEPKAVSARDDIATSTQNLDTILRTIPGTFTNQDKSTGTIAPNIRGSQGLGRVNTMIDGVTQTFYSSGVDDGKSGSTSQFGATIDPNFIAGVDVERGTFGGKSGINSLMGSANFRTLGINDVIKGDKNFGFLGKYQTGDNAYKNNYMGTFAGRTYFDDGSYMGVLIGHSNRKISQNYKIGGGIRIDQINDMEFENLHKQHMKSYMDVYKPSAKKGDIVGYKEGLVPDPNCPFGEVCSPIKVKVPVRGDGPKDEYLKEAEKIWKETSDQYIRTPFDPNKLKQDIKSYMAKFEYADEHNFLTLSFRNLENKIWSRKIEANNYQINYNLNNDENIDLNVLLNYNETKQKYSDIASISGKELISGLETKNKSLTFDISNTFKSDFSDISSISTIIGLNNLKNSYSKSRHPYELVWFNEYKTLLKEEKDPVKRKKLLDDMLSGNFWGYPPDHMSTGGIYRKFDDWPSNDGYRANTFQPDGKQRFFTIYGDNYLRYSIFDLNLNANLVKYDYKGQYFDRVKKSLYDDYEENEFLMDDYGDKKAFNYSATLTANLHELFTPFVSYSKSERFPNLQELYFSQRTIAGVSNNLDNEIAKTLQVGFNSFKENLLFDSDIFGFKAVYYNTKIDNYIHNVLKPPYTDHSGYGKETTTINFQNYDKEVRKEGVELELSYDMGAFFINLAYARQRTTQPTSASDASAGLFPAPSKPDYYSMGHGISKVTQLPKDYGYLDTGIRLLNEKLVIGSRMKYFGESKRALYSVGDNKPLHDPRYDGEQPENKKHQKYVRWTEVIEKQPLIFDFYVSYEPIENLIIKAELQNAFDKQYIDPLDSNNDAASQRSYSILNGENNALSNYAKGRTAVLSFEYRY</sequence>
<dbReference type="InterPro" id="IPR036942">
    <property type="entry name" value="Beta-barrel_TonB_sf"/>
</dbReference>
<dbReference type="InterPro" id="IPR039426">
    <property type="entry name" value="TonB-dep_rcpt-like"/>
</dbReference>
<dbReference type="RefSeq" id="WP_025802666.1">
    <property type="nucleotide sequence ID" value="NZ_CP053842.1"/>
</dbReference>
<keyword evidence="3 8" id="KW-1134">Transmembrane beta strand</keyword>
<keyword evidence="12" id="KW-0675">Receptor</keyword>
<evidence type="ECO:0000256" key="3">
    <source>
        <dbReference type="ARBA" id="ARBA00022452"/>
    </source>
</evidence>
<evidence type="ECO:0000256" key="4">
    <source>
        <dbReference type="ARBA" id="ARBA00022692"/>
    </source>
</evidence>
<accession>A0A7M1LIH3</accession>
<protein>
    <submittedName>
        <fullName evidence="12">TonB-dependent receptor</fullName>
    </submittedName>
</protein>
<comment type="subcellular location">
    <subcellularLocation>
        <location evidence="1 8">Cell outer membrane</location>
        <topology evidence="1 8">Multi-pass membrane protein</topology>
    </subcellularLocation>
</comment>
<dbReference type="InterPro" id="IPR000531">
    <property type="entry name" value="Beta-barrel_TonB"/>
</dbReference>
<proteinExistence type="inferred from homology"/>
<name>A0A7M1LIH3_9BACT</name>
<reference evidence="12 13" key="1">
    <citation type="submission" date="2020-10" db="EMBL/GenBank/DDBJ databases">
        <title>Campylobacter and Helicobacter PacBio genomes.</title>
        <authorList>
            <person name="Lane C."/>
        </authorList>
    </citation>
    <scope>NUCLEOTIDE SEQUENCE [LARGE SCALE GENOMIC DNA]</scope>
    <source>
        <strain evidence="12 13">2016D-0077</strain>
    </source>
</reference>
<organism evidence="12 13">
    <name type="scientific">Campylobacter corcagiensis</name>
    <dbReference type="NCBI Taxonomy" id="1448857"/>
    <lineage>
        <taxon>Bacteria</taxon>
        <taxon>Pseudomonadati</taxon>
        <taxon>Campylobacterota</taxon>
        <taxon>Epsilonproteobacteria</taxon>
        <taxon>Campylobacterales</taxon>
        <taxon>Campylobacteraceae</taxon>
        <taxon>Campylobacter</taxon>
    </lineage>
</organism>
<keyword evidence="13" id="KW-1185">Reference proteome</keyword>
<dbReference type="GO" id="GO:0044718">
    <property type="term" value="P:siderophore transmembrane transport"/>
    <property type="evidence" value="ECO:0007669"/>
    <property type="project" value="TreeGrafter"/>
</dbReference>
<evidence type="ECO:0000256" key="5">
    <source>
        <dbReference type="ARBA" id="ARBA00023077"/>
    </source>
</evidence>
<dbReference type="Gene3D" id="2.40.170.20">
    <property type="entry name" value="TonB-dependent receptor, beta-barrel domain"/>
    <property type="match status" value="1"/>
</dbReference>
<keyword evidence="7 8" id="KW-0998">Cell outer membrane</keyword>
<keyword evidence="5 9" id="KW-0798">TonB box</keyword>
<evidence type="ECO:0000313" key="13">
    <source>
        <dbReference type="Proteomes" id="UP000594749"/>
    </source>
</evidence>
<dbReference type="Gene3D" id="2.170.130.10">
    <property type="entry name" value="TonB-dependent receptor, plug domain"/>
    <property type="match status" value="1"/>
</dbReference>